<dbReference type="GO" id="GO:0004156">
    <property type="term" value="F:dihydropteroate synthase activity"/>
    <property type="evidence" value="ECO:0007669"/>
    <property type="project" value="UniProtKB-EC"/>
</dbReference>
<evidence type="ECO:0000256" key="8">
    <source>
        <dbReference type="ARBA" id="ARBA00022909"/>
    </source>
</evidence>
<evidence type="ECO:0000313" key="12">
    <source>
        <dbReference type="Proteomes" id="UP000182373"/>
    </source>
</evidence>
<comment type="cofactor">
    <cofactor evidence="2 9">
        <name>Mg(2+)</name>
        <dbReference type="ChEBI" id="CHEBI:18420"/>
    </cofactor>
</comment>
<gene>
    <name evidence="11" type="ORF">GbCGDNIH9_1111</name>
</gene>
<comment type="similarity">
    <text evidence="9">Belongs to the DHPS family.</text>
</comment>
<keyword evidence="5 9" id="KW-0808">Transferase</keyword>
<accession>A0AAC9P8C9</accession>
<dbReference type="PROSITE" id="PS00793">
    <property type="entry name" value="DHPS_2"/>
    <property type="match status" value="1"/>
</dbReference>
<evidence type="ECO:0000256" key="1">
    <source>
        <dbReference type="ARBA" id="ARBA00000012"/>
    </source>
</evidence>
<dbReference type="InterPro" id="IPR000489">
    <property type="entry name" value="Pterin-binding_dom"/>
</dbReference>
<dbReference type="PROSITE" id="PS50972">
    <property type="entry name" value="PTERIN_BINDING"/>
    <property type="match status" value="1"/>
</dbReference>
<dbReference type="SUPFAM" id="SSF51717">
    <property type="entry name" value="Dihydropteroate synthetase-like"/>
    <property type="match status" value="1"/>
</dbReference>
<dbReference type="GO" id="GO:0005829">
    <property type="term" value="C:cytosol"/>
    <property type="evidence" value="ECO:0007669"/>
    <property type="project" value="TreeGrafter"/>
</dbReference>
<dbReference type="PANTHER" id="PTHR20941">
    <property type="entry name" value="FOLATE SYNTHESIS PROTEINS"/>
    <property type="match status" value="1"/>
</dbReference>
<evidence type="ECO:0000259" key="10">
    <source>
        <dbReference type="PROSITE" id="PS50972"/>
    </source>
</evidence>
<dbReference type="EC" id="2.5.1.15" evidence="4 9"/>
<comment type="pathway">
    <text evidence="3 9">Cofactor biosynthesis; tetrahydrofolate biosynthesis; 7,8-dihydrofolate from 2-amino-4-hydroxy-6-hydroxymethyl-7,8-dihydropteridine diphosphate and 4-aminobenzoate: step 1/2.</text>
</comment>
<dbReference type="RefSeq" id="WP_072572434.1">
    <property type="nucleotide sequence ID" value="NZ_CP018191.1"/>
</dbReference>
<proteinExistence type="inferred from homology"/>
<dbReference type="InterPro" id="IPR045031">
    <property type="entry name" value="DHP_synth-like"/>
</dbReference>
<evidence type="ECO:0000313" key="11">
    <source>
        <dbReference type="EMBL" id="APH54392.1"/>
    </source>
</evidence>
<dbReference type="GO" id="GO:0046656">
    <property type="term" value="P:folic acid biosynthetic process"/>
    <property type="evidence" value="ECO:0007669"/>
    <property type="project" value="UniProtKB-KW"/>
</dbReference>
<name>A0AAC9P8C9_9PROT</name>
<organism evidence="11 12">
    <name type="scientific">Granulibacter bethesdensis</name>
    <dbReference type="NCBI Taxonomy" id="364410"/>
    <lineage>
        <taxon>Bacteria</taxon>
        <taxon>Pseudomonadati</taxon>
        <taxon>Pseudomonadota</taxon>
        <taxon>Alphaproteobacteria</taxon>
        <taxon>Acetobacterales</taxon>
        <taxon>Acetobacteraceae</taxon>
        <taxon>Granulibacter</taxon>
    </lineage>
</organism>
<evidence type="ECO:0000256" key="3">
    <source>
        <dbReference type="ARBA" id="ARBA00004763"/>
    </source>
</evidence>
<protein>
    <recommendedName>
        <fullName evidence="4 9">Dihydropteroate synthase</fullName>
        <shortName evidence="9">DHPS</shortName>
        <ecNumber evidence="4 9">2.5.1.15</ecNumber>
    </recommendedName>
    <alternativeName>
        <fullName evidence="9">Dihydropteroate pyrophosphorylase</fullName>
    </alternativeName>
</protein>
<reference evidence="12" key="1">
    <citation type="submission" date="2016-11" db="EMBL/GenBank/DDBJ databases">
        <title>Comparative genomic and phenotypic analysis of Granulibacter bethesdensis clinical isolates from patients with chronic granulomatous disease.</title>
        <authorList>
            <person name="Zarember K.A."/>
            <person name="Porcella S.F."/>
            <person name="Chu J."/>
            <person name="Ding L."/>
            <person name="Dahlstrom E."/>
            <person name="Barbian K."/>
            <person name="Martens C."/>
            <person name="Sykora L."/>
            <person name="Kramer S."/>
            <person name="Pettinato A.M."/>
            <person name="Hong H."/>
            <person name="Wald G."/>
            <person name="Berg L.J."/>
            <person name="Rogge L.S."/>
            <person name="Greenberg D.E."/>
            <person name="Falcone E.L."/>
            <person name="Neves J.F."/>
            <person name="Simoes M.J."/>
            <person name="Casal M."/>
            <person name="Rodriguez-Lopez F.C."/>
            <person name="Zelazny A."/>
            <person name="Gallin J.I."/>
            <person name="Holland S.M."/>
        </authorList>
    </citation>
    <scope>NUCLEOTIDE SEQUENCE [LARGE SCALE GENOMIC DNA]</scope>
    <source>
        <strain evidence="12">NIH9.1</strain>
    </source>
</reference>
<keyword evidence="8 9" id="KW-0289">Folate biosynthesis</keyword>
<dbReference type="Gene3D" id="3.20.20.20">
    <property type="entry name" value="Dihydropteroate synthase-like"/>
    <property type="match status" value="1"/>
</dbReference>
<evidence type="ECO:0000256" key="7">
    <source>
        <dbReference type="ARBA" id="ARBA00022842"/>
    </source>
</evidence>
<dbReference type="AlphaFoldDB" id="A0AAC9P8C9"/>
<dbReference type="GO" id="GO:0046654">
    <property type="term" value="P:tetrahydrofolate biosynthetic process"/>
    <property type="evidence" value="ECO:0007669"/>
    <property type="project" value="TreeGrafter"/>
</dbReference>
<evidence type="ECO:0000256" key="2">
    <source>
        <dbReference type="ARBA" id="ARBA00001946"/>
    </source>
</evidence>
<dbReference type="InterPro" id="IPR006390">
    <property type="entry name" value="DHP_synth_dom"/>
</dbReference>
<dbReference type="GO" id="GO:0046872">
    <property type="term" value="F:metal ion binding"/>
    <property type="evidence" value="ECO:0007669"/>
    <property type="project" value="UniProtKB-KW"/>
</dbReference>
<dbReference type="EMBL" id="CP018191">
    <property type="protein sequence ID" value="APH54392.1"/>
    <property type="molecule type" value="Genomic_DNA"/>
</dbReference>
<evidence type="ECO:0000256" key="6">
    <source>
        <dbReference type="ARBA" id="ARBA00022723"/>
    </source>
</evidence>
<comment type="catalytic activity">
    <reaction evidence="1">
        <text>(7,8-dihydropterin-6-yl)methyl diphosphate + 4-aminobenzoate = 7,8-dihydropteroate + diphosphate</text>
        <dbReference type="Rhea" id="RHEA:19949"/>
        <dbReference type="ChEBI" id="CHEBI:17836"/>
        <dbReference type="ChEBI" id="CHEBI:17839"/>
        <dbReference type="ChEBI" id="CHEBI:33019"/>
        <dbReference type="ChEBI" id="CHEBI:72950"/>
        <dbReference type="EC" id="2.5.1.15"/>
    </reaction>
</comment>
<evidence type="ECO:0000256" key="5">
    <source>
        <dbReference type="ARBA" id="ARBA00022679"/>
    </source>
</evidence>
<sequence length="348" mass="37020">MTRHQEEGAQTDILAPVEPLGLLNAEAARLAVSSGMAVPFLGGPLAFSLYREGDSVFPASRLEEPERERLTALRPHWAGFARPAIMGIINVTPDSFSDSGDRFDVGRAVADAEEMLAQGADILDIGGESTRPGSVPVPPEEEQRRILPVISALAARGAVISVDTRNASTMRKALDAGGRIFNDVSGLTHDPASLRLAAEAQCPVVLMHMRGTPATMMDGANIAYENVAEDVFYELQHLLNQAEKAGIRRDNIAIDPGIGFAKLNRHSVALLDRLPLLATLGCRLLIGVSRKGMIAALAGDGTILPKQRMPGSVAVALHALSRGADILRVHDVAETVQAVKIWMGLEAG</sequence>
<dbReference type="InterPro" id="IPR011005">
    <property type="entry name" value="Dihydropteroate_synth-like_sf"/>
</dbReference>
<evidence type="ECO:0000256" key="4">
    <source>
        <dbReference type="ARBA" id="ARBA00012458"/>
    </source>
</evidence>
<dbReference type="PANTHER" id="PTHR20941:SF1">
    <property type="entry name" value="FOLIC ACID SYNTHESIS PROTEIN FOL1"/>
    <property type="match status" value="1"/>
</dbReference>
<evidence type="ECO:0000256" key="9">
    <source>
        <dbReference type="RuleBase" id="RU361205"/>
    </source>
</evidence>
<dbReference type="Proteomes" id="UP000182373">
    <property type="component" value="Chromosome"/>
</dbReference>
<dbReference type="NCBIfam" id="TIGR01496">
    <property type="entry name" value="DHPS"/>
    <property type="match status" value="1"/>
</dbReference>
<dbReference type="CDD" id="cd00739">
    <property type="entry name" value="DHPS"/>
    <property type="match status" value="1"/>
</dbReference>
<keyword evidence="6 9" id="KW-0479">Metal-binding</keyword>
<comment type="function">
    <text evidence="9">Catalyzes the condensation of para-aminobenzoate (pABA) with 6-hydroxymethyl-7,8-dihydropterin diphosphate (DHPt-PP) to form 7,8-dihydropteroate (H2Pte), the immediate precursor of folate derivatives.</text>
</comment>
<keyword evidence="7 9" id="KW-0460">Magnesium</keyword>
<dbReference type="PROSITE" id="PS00792">
    <property type="entry name" value="DHPS_1"/>
    <property type="match status" value="1"/>
</dbReference>
<dbReference type="Pfam" id="PF00809">
    <property type="entry name" value="Pterin_bind"/>
    <property type="match status" value="1"/>
</dbReference>
<feature type="domain" description="Pterin-binding" evidence="10">
    <location>
        <begin position="83"/>
        <end position="340"/>
    </location>
</feature>